<name>U2YUN2_9EURY</name>
<dbReference type="eggNOG" id="arCOG00984">
    <property type="taxonomic scope" value="Archaea"/>
</dbReference>
<gene>
    <name evidence="1" type="ORF">MBEHAL_1490</name>
</gene>
<dbReference type="EMBL" id="BATA01000033">
    <property type="protein sequence ID" value="GAD52730.1"/>
    <property type="molecule type" value="Genomic_DNA"/>
</dbReference>
<comment type="caution">
    <text evidence="1">The sequence shown here is derived from an EMBL/GenBank/DDBJ whole genome shotgun (WGS) entry which is preliminary data.</text>
</comment>
<evidence type="ECO:0000313" key="2">
    <source>
        <dbReference type="Proteomes" id="UP000016986"/>
    </source>
</evidence>
<dbReference type="OrthoDB" id="57329at2157"/>
<keyword evidence="2" id="KW-1185">Reference proteome</keyword>
<proteinExistence type="predicted"/>
<dbReference type="RefSeq" id="WP_020221809.1">
    <property type="nucleotide sequence ID" value="NZ_BANO01000105.1"/>
</dbReference>
<evidence type="ECO:0000313" key="1">
    <source>
        <dbReference type="EMBL" id="GAD52730.1"/>
    </source>
</evidence>
<organism evidence="1 2">
    <name type="scientific">Halarchaeum acidiphilum MH1-52-1</name>
    <dbReference type="NCBI Taxonomy" id="1261545"/>
    <lineage>
        <taxon>Archaea</taxon>
        <taxon>Methanobacteriati</taxon>
        <taxon>Methanobacteriota</taxon>
        <taxon>Stenosarchaea group</taxon>
        <taxon>Halobacteria</taxon>
        <taxon>Halobacteriales</taxon>
        <taxon>Halobacteriaceae</taxon>
    </lineage>
</organism>
<dbReference type="AlphaFoldDB" id="U2YUN2"/>
<dbReference type="SUPFAM" id="SSF56796">
    <property type="entry name" value="Dehydroquinate synthase-like"/>
    <property type="match status" value="1"/>
</dbReference>
<accession>U2YUN2</accession>
<reference evidence="1 2" key="1">
    <citation type="submission" date="2013-09" db="EMBL/GenBank/DDBJ databases">
        <title>Whole genome sequencing of Halarchaeum acidiphilum strain MH1-52-1.</title>
        <authorList>
            <person name="Shimane Y."/>
            <person name="Minegishi H."/>
            <person name="Nishi S."/>
            <person name="Echigo A."/>
            <person name="Shuto A."/>
            <person name="Konishi M."/>
            <person name="Ito T."/>
            <person name="Ohkuma M."/>
            <person name="Ohta Y."/>
            <person name="Nagano Y."/>
            <person name="Tsubouchi T."/>
            <person name="Mori K."/>
            <person name="Usui K."/>
            <person name="Kamekura M."/>
            <person name="Usami R."/>
            <person name="Takaki Y."/>
            <person name="Hatada Y."/>
        </authorList>
    </citation>
    <scope>NUCLEOTIDE SEQUENCE [LARGE SCALE GENOMIC DNA]</scope>
    <source>
        <strain evidence="1 2">JCM 16109</strain>
    </source>
</reference>
<dbReference type="Proteomes" id="UP000016986">
    <property type="component" value="Unassembled WGS sequence"/>
</dbReference>
<protein>
    <submittedName>
        <fullName evidence="1">Uncharacterized protein</fullName>
    </submittedName>
</protein>
<sequence>MAYDRSVSAADHALAPESVWNIRLPELRFGPDATDELAYQIRVIGVPAGAHGLLVTDETLVDVGHADRVRDALHNWG</sequence>